<feature type="transmembrane region" description="Helical" evidence="6">
    <location>
        <begin position="207"/>
        <end position="228"/>
    </location>
</feature>
<dbReference type="Proteomes" id="UP001217089">
    <property type="component" value="Unassembled WGS sequence"/>
</dbReference>
<evidence type="ECO:0000313" key="8">
    <source>
        <dbReference type="Proteomes" id="UP001217089"/>
    </source>
</evidence>
<evidence type="ECO:0000256" key="1">
    <source>
        <dbReference type="ARBA" id="ARBA00004141"/>
    </source>
</evidence>
<reference evidence="7 8" key="1">
    <citation type="submission" date="2022-12" db="EMBL/GenBank/DDBJ databases">
        <title>Chromosome-level genome of Tegillarca granosa.</title>
        <authorList>
            <person name="Kim J."/>
        </authorList>
    </citation>
    <scope>NUCLEOTIDE SEQUENCE [LARGE SCALE GENOMIC DNA]</scope>
    <source>
        <strain evidence="7">Teg-2019</strain>
        <tissue evidence="7">Adductor muscle</tissue>
    </source>
</reference>
<keyword evidence="5 6" id="KW-0472">Membrane</keyword>
<feature type="transmembrane region" description="Helical" evidence="6">
    <location>
        <begin position="9"/>
        <end position="30"/>
    </location>
</feature>
<accession>A0ABQ9E5W7</accession>
<dbReference type="InterPro" id="IPR050799">
    <property type="entry name" value="ZIP_Transporter"/>
</dbReference>
<dbReference type="PANTHER" id="PTHR12191:SF37">
    <property type="entry name" value="ZINC TRANSPORTER FOI"/>
    <property type="match status" value="1"/>
</dbReference>
<comment type="similarity">
    <text evidence="2">Belongs to the ZIP transporter (TC 2.A.5) family.</text>
</comment>
<feature type="transmembrane region" description="Helical" evidence="6">
    <location>
        <begin position="50"/>
        <end position="71"/>
    </location>
</feature>
<evidence type="ECO:0000256" key="2">
    <source>
        <dbReference type="ARBA" id="ARBA00006939"/>
    </source>
</evidence>
<evidence type="ECO:0000256" key="4">
    <source>
        <dbReference type="ARBA" id="ARBA00022989"/>
    </source>
</evidence>
<evidence type="ECO:0000313" key="7">
    <source>
        <dbReference type="EMBL" id="KAJ8298678.1"/>
    </source>
</evidence>
<proteinExistence type="inferred from homology"/>
<name>A0ABQ9E5W7_TEGGR</name>
<comment type="subcellular location">
    <subcellularLocation>
        <location evidence="1">Membrane</location>
        <topology evidence="1">Multi-pass membrane protein</topology>
    </subcellularLocation>
</comment>
<keyword evidence="4 6" id="KW-1133">Transmembrane helix</keyword>
<sequence length="276" mass="29871">MNTRIFGRVLIFCVALAAGTLGATGLLVLIPESMHLTTEDSPVPDYHWKLTTALGGIYMFFVIERIIRVIVHNKNKPMQQEISIQENSGEKKEFIEQNNGHSHYQGVDKDGKKTVAPVAWILLIGDALHNFVDGLSIGAAFTENIFTGISVSLAIICEELPHELGDIAVLLHSGFTMKRALLCNFLAAVVCFVGLVIGVLVGDTTDGNQWIFGIAGGLFIYIALADMFPEMSQQANLAEKGGSDSPGVVFVYQNAGLLCGFLIIEMLVNFGGNIQV</sequence>
<evidence type="ECO:0000256" key="3">
    <source>
        <dbReference type="ARBA" id="ARBA00022692"/>
    </source>
</evidence>
<dbReference type="EMBL" id="JARBDR010000921">
    <property type="protein sequence ID" value="KAJ8298678.1"/>
    <property type="molecule type" value="Genomic_DNA"/>
</dbReference>
<dbReference type="PANTHER" id="PTHR12191">
    <property type="entry name" value="SOLUTE CARRIER FAMILY 39"/>
    <property type="match status" value="1"/>
</dbReference>
<keyword evidence="8" id="KW-1185">Reference proteome</keyword>
<feature type="transmembrane region" description="Helical" evidence="6">
    <location>
        <begin position="181"/>
        <end position="201"/>
    </location>
</feature>
<protein>
    <submittedName>
        <fullName evidence="7">Uncharacterized protein</fullName>
    </submittedName>
</protein>
<dbReference type="Pfam" id="PF02535">
    <property type="entry name" value="Zip"/>
    <property type="match status" value="1"/>
</dbReference>
<comment type="caution">
    <text evidence="7">The sequence shown here is derived from an EMBL/GenBank/DDBJ whole genome shotgun (WGS) entry which is preliminary data.</text>
</comment>
<keyword evidence="3 6" id="KW-0812">Transmembrane</keyword>
<gene>
    <name evidence="7" type="ORF">KUTeg_022738</name>
</gene>
<feature type="transmembrane region" description="Helical" evidence="6">
    <location>
        <begin position="249"/>
        <end position="270"/>
    </location>
</feature>
<evidence type="ECO:0000256" key="6">
    <source>
        <dbReference type="SAM" id="Phobius"/>
    </source>
</evidence>
<evidence type="ECO:0000256" key="5">
    <source>
        <dbReference type="ARBA" id="ARBA00023136"/>
    </source>
</evidence>
<organism evidence="7 8">
    <name type="scientific">Tegillarca granosa</name>
    <name type="common">Malaysian cockle</name>
    <name type="synonym">Anadara granosa</name>
    <dbReference type="NCBI Taxonomy" id="220873"/>
    <lineage>
        <taxon>Eukaryota</taxon>
        <taxon>Metazoa</taxon>
        <taxon>Spiralia</taxon>
        <taxon>Lophotrochozoa</taxon>
        <taxon>Mollusca</taxon>
        <taxon>Bivalvia</taxon>
        <taxon>Autobranchia</taxon>
        <taxon>Pteriomorphia</taxon>
        <taxon>Arcoida</taxon>
        <taxon>Arcoidea</taxon>
        <taxon>Arcidae</taxon>
        <taxon>Tegillarca</taxon>
    </lineage>
</organism>
<dbReference type="InterPro" id="IPR003689">
    <property type="entry name" value="ZIP"/>
</dbReference>